<protein>
    <recommendedName>
        <fullName evidence="4">DUF1657 domain-containing protein</fullName>
    </recommendedName>
</protein>
<dbReference type="InterPro" id="IPR012452">
    <property type="entry name" value="DUF1657"/>
</dbReference>
<dbReference type="Pfam" id="PF07870">
    <property type="entry name" value="DUF1657"/>
    <property type="match status" value="1"/>
</dbReference>
<keyword evidence="1" id="KW-0175">Coiled coil</keyword>
<dbReference type="Proteomes" id="UP000050326">
    <property type="component" value="Unassembled WGS sequence"/>
</dbReference>
<evidence type="ECO:0000313" key="2">
    <source>
        <dbReference type="EMBL" id="KPU46001.1"/>
    </source>
</evidence>
<organism evidence="2 3">
    <name type="scientific">Oxobacter pfennigii</name>
    <dbReference type="NCBI Taxonomy" id="36849"/>
    <lineage>
        <taxon>Bacteria</taxon>
        <taxon>Bacillati</taxon>
        <taxon>Bacillota</taxon>
        <taxon>Clostridia</taxon>
        <taxon>Eubacteriales</taxon>
        <taxon>Clostridiaceae</taxon>
        <taxon>Oxobacter</taxon>
    </lineage>
</organism>
<accession>A0A0P8WDK3</accession>
<evidence type="ECO:0000313" key="3">
    <source>
        <dbReference type="Proteomes" id="UP000050326"/>
    </source>
</evidence>
<dbReference type="OrthoDB" id="1684731at2"/>
<dbReference type="PATRIC" id="fig|36849.3.peg.512"/>
<feature type="coiled-coil region" evidence="1">
    <location>
        <begin position="34"/>
        <end position="61"/>
    </location>
</feature>
<gene>
    <name evidence="2" type="ORF">OXPF_04810</name>
</gene>
<dbReference type="STRING" id="36849.OXPF_04810"/>
<reference evidence="2 3" key="1">
    <citation type="submission" date="2015-09" db="EMBL/GenBank/DDBJ databases">
        <title>Genome sequence of Oxobacter pfennigii DSM 3222.</title>
        <authorList>
            <person name="Poehlein A."/>
            <person name="Bengelsdorf F.R."/>
            <person name="Schiel-Bengelsdorf B."/>
            <person name="Duerre P."/>
            <person name="Daniel R."/>
        </authorList>
    </citation>
    <scope>NUCLEOTIDE SEQUENCE [LARGE SCALE GENOMIC DNA]</scope>
    <source>
        <strain evidence="2 3">DSM 3222</strain>
    </source>
</reference>
<keyword evidence="3" id="KW-1185">Reference proteome</keyword>
<evidence type="ECO:0000256" key="1">
    <source>
        <dbReference type="SAM" id="Coils"/>
    </source>
</evidence>
<dbReference type="AlphaFoldDB" id="A0A0P8WDK3"/>
<name>A0A0P8WDK3_9CLOT</name>
<evidence type="ECO:0008006" key="4">
    <source>
        <dbReference type="Google" id="ProtNLM"/>
    </source>
</evidence>
<dbReference type="RefSeq" id="WP_054873612.1">
    <property type="nucleotide sequence ID" value="NZ_LKET01000016.1"/>
</dbReference>
<proteinExistence type="predicted"/>
<dbReference type="EMBL" id="LKET01000016">
    <property type="protein sequence ID" value="KPU46001.1"/>
    <property type="molecule type" value="Genomic_DNA"/>
</dbReference>
<comment type="caution">
    <text evidence="2">The sequence shown here is derived from an EMBL/GenBank/DDBJ whole genome shotgun (WGS) entry which is preliminary data.</text>
</comment>
<sequence length="68" mass="7760">MTVASQLKQTIATLKGVESTLKVYRLQSQDEDTKSAYQEAIDTANEVINDLENRSKTLEFEEPQYKGY</sequence>